<keyword evidence="2 13" id="KW-0963">Cytoplasm</keyword>
<evidence type="ECO:0000259" key="14">
    <source>
        <dbReference type="Pfam" id="PF01113"/>
    </source>
</evidence>
<dbReference type="PANTHER" id="PTHR20836">
    <property type="entry name" value="DIHYDRODIPICOLINATE REDUCTASE"/>
    <property type="match status" value="1"/>
</dbReference>
<evidence type="ECO:0000256" key="3">
    <source>
        <dbReference type="ARBA" id="ARBA00022605"/>
    </source>
</evidence>
<dbReference type="InterPro" id="IPR022664">
    <property type="entry name" value="DapB_N_CS"/>
</dbReference>
<feature type="domain" description="Dihydrodipicolinate reductase N-terminal" evidence="14">
    <location>
        <begin position="3"/>
        <end position="125"/>
    </location>
</feature>
<dbReference type="SUPFAM" id="SSF55347">
    <property type="entry name" value="Glyceraldehyde-3-phosphate dehydrogenase-like, C-terminal domain"/>
    <property type="match status" value="1"/>
</dbReference>
<feature type="binding site" evidence="13">
    <location>
        <begin position="122"/>
        <end position="125"/>
    </location>
    <ligand>
        <name>NAD(+)</name>
        <dbReference type="ChEBI" id="CHEBI:57540"/>
    </ligand>
</feature>
<sequence>MTRIVITGATGRMGRTLLQAVDGDGQAELAGAVDRPGGEAVGRDAGELAGTGPLGVAVGDDLAGVLPGGDAVIDFTLPEATAVYAEQCAGAGVPLVVGTTGFDEAQQGRLNAAAERVPVLVAPNMSIGVNLTFKVLDMVARALGDDYDVEVIEAHHRNKVDAPSGTALRMGEVVADALGRDLAEDAIYGRQGRTGVRDQKTIGFETIRAGDIVGEHTVLFAGAGERVEIGHKASSRMTFASGAVRAAKWVTGQPPGRYDMQDLLGLR</sequence>
<dbReference type="SUPFAM" id="SSF51735">
    <property type="entry name" value="NAD(P)-binding Rossmann-fold domains"/>
    <property type="match status" value="1"/>
</dbReference>
<comment type="subunit">
    <text evidence="13">Homotetramer.</text>
</comment>
<dbReference type="InterPro" id="IPR023940">
    <property type="entry name" value="DHDPR_bac"/>
</dbReference>
<dbReference type="PIRSF" id="PIRSF000161">
    <property type="entry name" value="DHPR"/>
    <property type="match status" value="1"/>
</dbReference>
<comment type="function">
    <text evidence="13">Catalyzes the conversion of 4-hydroxy-tetrahydrodipicolinate (HTPA) to tetrahydrodipicolinate.</text>
</comment>
<dbReference type="Gene3D" id="3.30.360.10">
    <property type="entry name" value="Dihydrodipicolinate Reductase, domain 2"/>
    <property type="match status" value="1"/>
</dbReference>
<dbReference type="Pfam" id="PF05173">
    <property type="entry name" value="DapB_C"/>
    <property type="match status" value="1"/>
</dbReference>
<evidence type="ECO:0000256" key="4">
    <source>
        <dbReference type="ARBA" id="ARBA00022857"/>
    </source>
</evidence>
<evidence type="ECO:0000256" key="1">
    <source>
        <dbReference type="ARBA" id="ARBA00006642"/>
    </source>
</evidence>
<feature type="binding site" evidence="13">
    <location>
        <begin position="98"/>
        <end position="100"/>
    </location>
    <ligand>
        <name>NAD(+)</name>
        <dbReference type="ChEBI" id="CHEBI:57540"/>
    </ligand>
</feature>
<evidence type="ECO:0000256" key="5">
    <source>
        <dbReference type="ARBA" id="ARBA00022915"/>
    </source>
</evidence>
<evidence type="ECO:0000256" key="13">
    <source>
        <dbReference type="HAMAP-Rule" id="MF_00102"/>
    </source>
</evidence>
<keyword evidence="6 13" id="KW-0560">Oxidoreductase</keyword>
<organism evidence="16 17">
    <name type="scientific">Thiohalorhabdus methylotrophus</name>
    <dbReference type="NCBI Taxonomy" id="3242694"/>
    <lineage>
        <taxon>Bacteria</taxon>
        <taxon>Pseudomonadati</taxon>
        <taxon>Pseudomonadota</taxon>
        <taxon>Gammaproteobacteria</taxon>
        <taxon>Thiohalorhabdales</taxon>
        <taxon>Thiohalorhabdaceae</taxon>
        <taxon>Thiohalorhabdus</taxon>
    </lineage>
</organism>
<keyword evidence="4 13" id="KW-0521">NADP</keyword>
<feature type="domain" description="Dihydrodipicolinate reductase C-terminal" evidence="15">
    <location>
        <begin position="128"/>
        <end position="264"/>
    </location>
</feature>
<evidence type="ECO:0000256" key="7">
    <source>
        <dbReference type="ARBA" id="ARBA00023027"/>
    </source>
</evidence>
<comment type="catalytic activity">
    <reaction evidence="11 13">
        <text>(S)-2,3,4,5-tetrahydrodipicolinate + NADP(+) + H2O = (2S,4S)-4-hydroxy-2,3,4,5-tetrahydrodipicolinate + NADPH + H(+)</text>
        <dbReference type="Rhea" id="RHEA:35331"/>
        <dbReference type="ChEBI" id="CHEBI:15377"/>
        <dbReference type="ChEBI" id="CHEBI:15378"/>
        <dbReference type="ChEBI" id="CHEBI:16845"/>
        <dbReference type="ChEBI" id="CHEBI:57783"/>
        <dbReference type="ChEBI" id="CHEBI:58349"/>
        <dbReference type="ChEBI" id="CHEBI:67139"/>
        <dbReference type="EC" id="1.17.1.8"/>
    </reaction>
</comment>
<dbReference type="InterPro" id="IPR000846">
    <property type="entry name" value="DapB_N"/>
</dbReference>
<feature type="binding site" evidence="13">
    <location>
        <position position="35"/>
    </location>
    <ligand>
        <name>NADP(+)</name>
        <dbReference type="ChEBI" id="CHEBI:58349"/>
    </ligand>
</feature>
<evidence type="ECO:0000313" key="17">
    <source>
        <dbReference type="Proteomes" id="UP001575181"/>
    </source>
</evidence>
<feature type="binding site" evidence="13">
    <location>
        <position position="34"/>
    </location>
    <ligand>
        <name>NAD(+)</name>
        <dbReference type="ChEBI" id="CHEBI:57540"/>
    </ligand>
</feature>
<feature type="binding site" evidence="13">
    <location>
        <position position="156"/>
    </location>
    <ligand>
        <name>(S)-2,3,4,5-tetrahydrodipicolinate</name>
        <dbReference type="ChEBI" id="CHEBI:16845"/>
    </ligand>
</feature>
<dbReference type="PROSITE" id="PS01298">
    <property type="entry name" value="DAPB"/>
    <property type="match status" value="1"/>
</dbReference>
<accession>A0ABV4TWF6</accession>
<feature type="binding site" evidence="13">
    <location>
        <begin position="8"/>
        <end position="13"/>
    </location>
    <ligand>
        <name>NAD(+)</name>
        <dbReference type="ChEBI" id="CHEBI:57540"/>
    </ligand>
</feature>
<reference evidence="16 17" key="1">
    <citation type="submission" date="2024-08" db="EMBL/GenBank/DDBJ databases">
        <title>Whole-genome sequencing of halo(alkali)philic microorganisms from hypersaline lakes.</title>
        <authorList>
            <person name="Sorokin D.Y."/>
            <person name="Merkel A.Y."/>
            <person name="Messina E."/>
            <person name="Yakimov M."/>
        </authorList>
    </citation>
    <scope>NUCLEOTIDE SEQUENCE [LARGE SCALE GENOMIC DNA]</scope>
    <source>
        <strain evidence="16 17">Cl-TMA</strain>
    </source>
</reference>
<dbReference type="Proteomes" id="UP001575181">
    <property type="component" value="Unassembled WGS sequence"/>
</dbReference>
<evidence type="ECO:0000256" key="6">
    <source>
        <dbReference type="ARBA" id="ARBA00023002"/>
    </source>
</evidence>
<dbReference type="RefSeq" id="WP_373656452.1">
    <property type="nucleotide sequence ID" value="NZ_JBGUAW010000008.1"/>
</dbReference>
<feature type="active site" description="Proton donor/acceptor" evidence="13">
    <location>
        <position position="155"/>
    </location>
</feature>
<comment type="catalytic activity">
    <reaction evidence="12 13">
        <text>(S)-2,3,4,5-tetrahydrodipicolinate + NAD(+) + H2O = (2S,4S)-4-hydroxy-2,3,4,5-tetrahydrodipicolinate + NADH + H(+)</text>
        <dbReference type="Rhea" id="RHEA:35323"/>
        <dbReference type="ChEBI" id="CHEBI:15377"/>
        <dbReference type="ChEBI" id="CHEBI:15378"/>
        <dbReference type="ChEBI" id="CHEBI:16845"/>
        <dbReference type="ChEBI" id="CHEBI:57540"/>
        <dbReference type="ChEBI" id="CHEBI:57945"/>
        <dbReference type="ChEBI" id="CHEBI:67139"/>
        <dbReference type="EC" id="1.17.1.8"/>
    </reaction>
</comment>
<keyword evidence="17" id="KW-1185">Reference proteome</keyword>
<gene>
    <name evidence="13 16" type="primary">dapB</name>
    <name evidence="16" type="ORF">ACERLL_12635</name>
</gene>
<evidence type="ECO:0000256" key="12">
    <source>
        <dbReference type="ARBA" id="ARBA00049396"/>
    </source>
</evidence>
<comment type="similarity">
    <text evidence="1 13">Belongs to the DapB family.</text>
</comment>
<keyword evidence="7 13" id="KW-0520">NAD</keyword>
<feature type="binding site" evidence="13">
    <location>
        <begin position="165"/>
        <end position="166"/>
    </location>
    <ligand>
        <name>(S)-2,3,4,5-tetrahydrodipicolinate</name>
        <dbReference type="ChEBI" id="CHEBI:16845"/>
    </ligand>
</feature>
<name>A0ABV4TWF6_9GAMM</name>
<comment type="caution">
    <text evidence="16">The sequence shown here is derived from an EMBL/GenBank/DDBJ whole genome shotgun (WGS) entry which is preliminary data.</text>
</comment>
<keyword evidence="5 13" id="KW-0220">Diaminopimelate biosynthesis</keyword>
<dbReference type="HAMAP" id="MF_00102">
    <property type="entry name" value="DapB"/>
    <property type="match status" value="1"/>
</dbReference>
<evidence type="ECO:0000313" key="16">
    <source>
        <dbReference type="EMBL" id="MFA9461669.1"/>
    </source>
</evidence>
<dbReference type="EMBL" id="JBGUAW010000008">
    <property type="protein sequence ID" value="MFA9461669.1"/>
    <property type="molecule type" value="Genomic_DNA"/>
</dbReference>
<keyword evidence="3 13" id="KW-0028">Amino-acid biosynthesis</keyword>
<dbReference type="InterPro" id="IPR036291">
    <property type="entry name" value="NAD(P)-bd_dom_sf"/>
</dbReference>
<evidence type="ECO:0000256" key="11">
    <source>
        <dbReference type="ARBA" id="ARBA00049080"/>
    </source>
</evidence>
<evidence type="ECO:0000256" key="10">
    <source>
        <dbReference type="ARBA" id="ARBA00038983"/>
    </source>
</evidence>
<dbReference type="EC" id="1.17.1.8" evidence="10 13"/>
<comment type="pathway">
    <text evidence="9 13">Amino-acid biosynthesis; L-lysine biosynthesis via DAP pathway; (S)-tetrahydrodipicolinate from L-aspartate: step 4/4.</text>
</comment>
<evidence type="ECO:0000256" key="8">
    <source>
        <dbReference type="ARBA" id="ARBA00023154"/>
    </source>
</evidence>
<feature type="active site" description="Proton donor" evidence="13">
    <location>
        <position position="159"/>
    </location>
</feature>
<comment type="subcellular location">
    <subcellularLocation>
        <location evidence="13">Cytoplasm</location>
    </subcellularLocation>
</comment>
<dbReference type="PANTHER" id="PTHR20836:SF0">
    <property type="entry name" value="4-HYDROXY-TETRAHYDRODIPICOLINATE REDUCTASE 1, CHLOROPLASTIC-RELATED"/>
    <property type="match status" value="1"/>
</dbReference>
<dbReference type="Pfam" id="PF01113">
    <property type="entry name" value="DapB_N"/>
    <property type="match status" value="1"/>
</dbReference>
<dbReference type="NCBIfam" id="TIGR00036">
    <property type="entry name" value="dapB"/>
    <property type="match status" value="1"/>
</dbReference>
<comment type="caution">
    <text evidence="13">Was originally thought to be a dihydrodipicolinate reductase (DHDPR), catalyzing the conversion of dihydrodipicolinate to tetrahydrodipicolinate. However, it was shown in E.coli that the substrate of the enzymatic reaction is not dihydrodipicolinate (DHDP) but in fact (2S,4S)-4-hydroxy-2,3,4,5-tetrahydrodipicolinic acid (HTPA), the product released by the DapA-catalyzed reaction.</text>
</comment>
<dbReference type="Gene3D" id="3.40.50.720">
    <property type="entry name" value="NAD(P)-binding Rossmann-like Domain"/>
    <property type="match status" value="1"/>
</dbReference>
<proteinExistence type="inferred from homology"/>
<evidence type="ECO:0000259" key="15">
    <source>
        <dbReference type="Pfam" id="PF05173"/>
    </source>
</evidence>
<keyword evidence="8 13" id="KW-0457">Lysine biosynthesis</keyword>
<evidence type="ECO:0000256" key="9">
    <source>
        <dbReference type="ARBA" id="ARBA00037922"/>
    </source>
</evidence>
<dbReference type="CDD" id="cd02274">
    <property type="entry name" value="DHDPR_N"/>
    <property type="match status" value="1"/>
</dbReference>
<protein>
    <recommendedName>
        <fullName evidence="10 13">4-hydroxy-tetrahydrodipicolinate reductase</fullName>
        <shortName evidence="13">HTPA reductase</shortName>
        <ecNumber evidence="10 13">1.17.1.8</ecNumber>
    </recommendedName>
</protein>
<dbReference type="GO" id="GO:0008839">
    <property type="term" value="F:4-hydroxy-tetrahydrodipicolinate reductase"/>
    <property type="evidence" value="ECO:0007669"/>
    <property type="project" value="UniProtKB-EC"/>
</dbReference>
<evidence type="ECO:0000256" key="2">
    <source>
        <dbReference type="ARBA" id="ARBA00022490"/>
    </source>
</evidence>
<dbReference type="InterPro" id="IPR022663">
    <property type="entry name" value="DapB_C"/>
</dbReference>